<protein>
    <submittedName>
        <fullName evidence="1">Uncharacterized protein</fullName>
    </submittedName>
</protein>
<keyword evidence="2" id="KW-1185">Reference proteome</keyword>
<evidence type="ECO:0000313" key="1">
    <source>
        <dbReference type="EMBL" id="WVZ50779.1"/>
    </source>
</evidence>
<dbReference type="EMBL" id="CP144745">
    <property type="protein sequence ID" value="WVZ50779.1"/>
    <property type="molecule type" value="Genomic_DNA"/>
</dbReference>
<dbReference type="Proteomes" id="UP001341281">
    <property type="component" value="Chromosome 01"/>
</dbReference>
<evidence type="ECO:0000313" key="2">
    <source>
        <dbReference type="Proteomes" id="UP001341281"/>
    </source>
</evidence>
<feature type="non-terminal residue" evidence="1">
    <location>
        <position position="133"/>
    </location>
</feature>
<proteinExistence type="predicted"/>
<reference evidence="1 2" key="1">
    <citation type="submission" date="2024-02" db="EMBL/GenBank/DDBJ databases">
        <title>High-quality chromosome-scale genome assembly of Pensacola bahiagrass (Paspalum notatum Flugge var. saurae).</title>
        <authorList>
            <person name="Vega J.M."/>
            <person name="Podio M."/>
            <person name="Orjuela J."/>
            <person name="Siena L.A."/>
            <person name="Pessino S.C."/>
            <person name="Combes M.C."/>
            <person name="Mariac C."/>
            <person name="Albertini E."/>
            <person name="Pupilli F."/>
            <person name="Ortiz J.P.A."/>
            <person name="Leblanc O."/>
        </authorList>
    </citation>
    <scope>NUCLEOTIDE SEQUENCE [LARGE SCALE GENOMIC DNA]</scope>
    <source>
        <strain evidence="1">R1</strain>
        <tissue evidence="1">Leaf</tissue>
    </source>
</reference>
<sequence>MEFFLCQPKDKLGMGIQDLDNKNTMLLRLITDGICLMKSGHMLGFRKTNGWKIQPYDNNIRRDLIGHKLTVWNNLFPRIANIVLSQEQDEFRWKIPLTGQFSVKSHCQAMIHSDVSTLNKRETKSTFELRYSY</sequence>
<dbReference type="AlphaFoldDB" id="A0AAQ3PQI3"/>
<gene>
    <name evidence="1" type="ORF">U9M48_002003</name>
</gene>
<name>A0AAQ3PQI3_PASNO</name>
<organism evidence="1 2">
    <name type="scientific">Paspalum notatum var. saurae</name>
    <dbReference type="NCBI Taxonomy" id="547442"/>
    <lineage>
        <taxon>Eukaryota</taxon>
        <taxon>Viridiplantae</taxon>
        <taxon>Streptophyta</taxon>
        <taxon>Embryophyta</taxon>
        <taxon>Tracheophyta</taxon>
        <taxon>Spermatophyta</taxon>
        <taxon>Magnoliopsida</taxon>
        <taxon>Liliopsida</taxon>
        <taxon>Poales</taxon>
        <taxon>Poaceae</taxon>
        <taxon>PACMAD clade</taxon>
        <taxon>Panicoideae</taxon>
        <taxon>Andropogonodae</taxon>
        <taxon>Paspaleae</taxon>
        <taxon>Paspalinae</taxon>
        <taxon>Paspalum</taxon>
    </lineage>
</organism>
<accession>A0AAQ3PQI3</accession>